<accession>A0AAV2PJI7</accession>
<feature type="transmembrane region" description="Helical" evidence="7">
    <location>
        <begin position="115"/>
        <end position="135"/>
    </location>
</feature>
<proteinExistence type="inferred from homology"/>
<feature type="compositionally biased region" description="Low complexity" evidence="8">
    <location>
        <begin position="158"/>
        <end position="179"/>
    </location>
</feature>
<dbReference type="Proteomes" id="UP001497623">
    <property type="component" value="Unassembled WGS sequence"/>
</dbReference>
<keyword evidence="6 7" id="KW-0472">Membrane</keyword>
<evidence type="ECO:0000256" key="7">
    <source>
        <dbReference type="RuleBase" id="RU910716"/>
    </source>
</evidence>
<dbReference type="GO" id="GO:1902742">
    <property type="term" value="P:apoptotic process involved in development"/>
    <property type="evidence" value="ECO:0007669"/>
    <property type="project" value="TreeGrafter"/>
</dbReference>
<name>A0AAV2PJI7_MEGNR</name>
<keyword evidence="3" id="KW-1003">Cell membrane</keyword>
<dbReference type="EMBL" id="CAXKWB010000242">
    <property type="protein sequence ID" value="CAL4059966.1"/>
    <property type="molecule type" value="Genomic_DNA"/>
</dbReference>
<dbReference type="InterPro" id="IPR050895">
    <property type="entry name" value="XK-related_scramblase"/>
</dbReference>
<evidence type="ECO:0000256" key="1">
    <source>
        <dbReference type="ARBA" id="ARBA00004651"/>
    </source>
</evidence>
<dbReference type="PANTHER" id="PTHR16024">
    <property type="entry name" value="XK-RELATED PROTEIN"/>
    <property type="match status" value="1"/>
</dbReference>
<keyword evidence="5 7" id="KW-1133">Transmembrane helix</keyword>
<evidence type="ECO:0000256" key="4">
    <source>
        <dbReference type="ARBA" id="ARBA00022692"/>
    </source>
</evidence>
<evidence type="ECO:0000313" key="10">
    <source>
        <dbReference type="Proteomes" id="UP001497623"/>
    </source>
</evidence>
<dbReference type="InterPro" id="IPR018629">
    <property type="entry name" value="XK-rel"/>
</dbReference>
<evidence type="ECO:0000256" key="2">
    <source>
        <dbReference type="ARBA" id="ARBA00008789"/>
    </source>
</evidence>
<feature type="transmembrane region" description="Helical" evidence="7">
    <location>
        <begin position="52"/>
        <end position="73"/>
    </location>
</feature>
<dbReference type="Pfam" id="PF09815">
    <property type="entry name" value="XK-related"/>
    <property type="match status" value="1"/>
</dbReference>
<evidence type="ECO:0000256" key="8">
    <source>
        <dbReference type="SAM" id="MobiDB-lite"/>
    </source>
</evidence>
<feature type="region of interest" description="Disordered" evidence="8">
    <location>
        <begin position="147"/>
        <end position="190"/>
    </location>
</feature>
<feature type="transmembrane region" description="Helical" evidence="7">
    <location>
        <begin position="79"/>
        <end position="103"/>
    </location>
</feature>
<evidence type="ECO:0000313" key="9">
    <source>
        <dbReference type="EMBL" id="CAL4059966.1"/>
    </source>
</evidence>
<sequence>MEHTDNTSICKCVPNSISKAFTQYGERVSKKLTQFNEYLLKYKRSFIIIKKLIGLLFYVLDFGTDIFTAVLHLSRKNNWWGGLTVAFTVIPMVSLSFGLNIYASFGSEGSVDLKCLPLLTSFICAPIVPFGWLVLDLVAFITSDDPDNRKDNSDSDDNVNNGNNDNNVNSDNNGNIDNIDSNEKAASEDGTITTAKADNITNIDSNENADTEVATHTTEKAADLLKLFVCVVESYPQAILQMFIVFQILKLGDLIDPLQWVKITQSLLSLSFTVSFGYLNHCAAISSKFVFFLCGLLAVQSRLMVCCVYSMTHGLLWLVPFGTEIFASAVVWSISSLCHPHDDTTHVGAHGHFYGIFIFMLTEAYNCFNLTGLLTSTISLGFAIGGLFLNVPPNVNEVNLAFAATSFAVNVLLAAAPSTKDIRKDWLRKHKVEETQL</sequence>
<feature type="transmembrane region" description="Helical" evidence="7">
    <location>
        <begin position="372"/>
        <end position="392"/>
    </location>
</feature>
<keyword evidence="10" id="KW-1185">Reference proteome</keyword>
<dbReference type="GO" id="GO:0070782">
    <property type="term" value="P:phosphatidylserine exposure on apoptotic cell surface"/>
    <property type="evidence" value="ECO:0007669"/>
    <property type="project" value="TreeGrafter"/>
</dbReference>
<dbReference type="AlphaFoldDB" id="A0AAV2PJI7"/>
<protein>
    <recommendedName>
        <fullName evidence="7">XK-related protein</fullName>
    </recommendedName>
</protein>
<evidence type="ECO:0000256" key="3">
    <source>
        <dbReference type="ARBA" id="ARBA00022475"/>
    </source>
</evidence>
<organism evidence="9 10">
    <name type="scientific">Meganyctiphanes norvegica</name>
    <name type="common">Northern krill</name>
    <name type="synonym">Thysanopoda norvegica</name>
    <dbReference type="NCBI Taxonomy" id="48144"/>
    <lineage>
        <taxon>Eukaryota</taxon>
        <taxon>Metazoa</taxon>
        <taxon>Ecdysozoa</taxon>
        <taxon>Arthropoda</taxon>
        <taxon>Crustacea</taxon>
        <taxon>Multicrustacea</taxon>
        <taxon>Malacostraca</taxon>
        <taxon>Eumalacostraca</taxon>
        <taxon>Eucarida</taxon>
        <taxon>Euphausiacea</taxon>
        <taxon>Euphausiidae</taxon>
        <taxon>Meganyctiphanes</taxon>
    </lineage>
</organism>
<dbReference type="GO" id="GO:0043652">
    <property type="term" value="P:engulfment of apoptotic cell"/>
    <property type="evidence" value="ECO:0007669"/>
    <property type="project" value="TreeGrafter"/>
</dbReference>
<comment type="caution">
    <text evidence="9">The sequence shown here is derived from an EMBL/GenBank/DDBJ whole genome shotgun (WGS) entry which is preliminary data.</text>
</comment>
<dbReference type="GO" id="GO:0005886">
    <property type="term" value="C:plasma membrane"/>
    <property type="evidence" value="ECO:0007669"/>
    <property type="project" value="UniProtKB-SubCell"/>
</dbReference>
<reference evidence="9 10" key="1">
    <citation type="submission" date="2024-05" db="EMBL/GenBank/DDBJ databases">
        <authorList>
            <person name="Wallberg A."/>
        </authorList>
    </citation>
    <scope>NUCLEOTIDE SEQUENCE [LARGE SCALE GENOMIC DNA]</scope>
</reference>
<dbReference type="PANTHER" id="PTHR16024:SF10">
    <property type="entry name" value="XK-RELATED PROTEIN"/>
    <property type="match status" value="1"/>
</dbReference>
<feature type="transmembrane region" description="Helical" evidence="7">
    <location>
        <begin position="315"/>
        <end position="335"/>
    </location>
</feature>
<feature type="transmembrane region" description="Helical" evidence="7">
    <location>
        <begin position="398"/>
        <end position="419"/>
    </location>
</feature>
<keyword evidence="4 7" id="KW-0812">Transmembrane</keyword>
<comment type="similarity">
    <text evidence="2 7">Belongs to the XK family.</text>
</comment>
<evidence type="ECO:0000256" key="6">
    <source>
        <dbReference type="ARBA" id="ARBA00023136"/>
    </source>
</evidence>
<feature type="transmembrane region" description="Helical" evidence="7">
    <location>
        <begin position="347"/>
        <end position="365"/>
    </location>
</feature>
<gene>
    <name evidence="9" type="ORF">MNOR_LOCUS977</name>
</gene>
<comment type="subcellular location">
    <subcellularLocation>
        <location evidence="1">Cell membrane</location>
        <topology evidence="1">Multi-pass membrane protein</topology>
    </subcellularLocation>
    <subcellularLocation>
        <location evidence="7">Membrane</location>
        <topology evidence="7">Multi-pass membrane protein</topology>
    </subcellularLocation>
</comment>
<evidence type="ECO:0000256" key="5">
    <source>
        <dbReference type="ARBA" id="ARBA00022989"/>
    </source>
</evidence>